<proteinExistence type="predicted"/>
<keyword evidence="5" id="KW-1185">Reference proteome</keyword>
<dbReference type="InterPro" id="IPR058593">
    <property type="entry name" value="ARB_07466-like_C"/>
</dbReference>
<evidence type="ECO:0000256" key="2">
    <source>
        <dbReference type="SAM" id="SignalP"/>
    </source>
</evidence>
<dbReference type="EMBL" id="VSRL01000020">
    <property type="protein sequence ID" value="NKE56823.1"/>
    <property type="molecule type" value="Genomic_DNA"/>
</dbReference>
<protein>
    <submittedName>
        <fullName evidence="4">VCBS repeat-containing protein</fullName>
    </submittedName>
</protein>
<feature type="domain" description="ARB-07466-like C-terminal" evidence="3">
    <location>
        <begin position="51"/>
        <end position="164"/>
    </location>
</feature>
<comment type="caution">
    <text evidence="4">The sequence shown here is derived from an EMBL/GenBank/DDBJ whole genome shotgun (WGS) entry which is preliminary data.</text>
</comment>
<organism evidence="4 5">
    <name type="scientific">Lentzea indica</name>
    <dbReference type="NCBI Taxonomy" id="2604800"/>
    <lineage>
        <taxon>Bacteria</taxon>
        <taxon>Bacillati</taxon>
        <taxon>Actinomycetota</taxon>
        <taxon>Actinomycetes</taxon>
        <taxon>Pseudonocardiales</taxon>
        <taxon>Pseudonocardiaceae</taxon>
        <taxon>Lentzea</taxon>
    </lineage>
</organism>
<feature type="signal peptide" evidence="2">
    <location>
        <begin position="1"/>
        <end position="25"/>
    </location>
</feature>
<dbReference type="InterPro" id="IPR028994">
    <property type="entry name" value="Integrin_alpha_N"/>
</dbReference>
<dbReference type="Proteomes" id="UP001515943">
    <property type="component" value="Unassembled WGS sequence"/>
</dbReference>
<sequence>MKRILVALSAAVLSLAALQAPSAVAAPPTPAFGAAIDRYATYVGQTTCDPDAKPGVNGFRDLLKAEYGRADLGMVRACGTGGQSEHKEGRALDYPFNAANSTQAAQAQDIINWLLATDQHGNAHALARRFGIMYMIWNHKIWKAYEASQGWQSYSGASPHTDHIHFSFSWAGARKQTTWWTAARSLSAESVNGDRYDDLLAVSPDNVMRLYPGTSAGTFGGSSEIGPGWSASFNRIGVGDTNADGFADILATDTDGSLHYWHNSGRGTFTKLANGGSGWQTLEWFAVMDVNGDNRADVVGRDGGRLYWYPGEGSGKFSSRIFIGEGWATYPRFAGGDADGDGDGDLWATNAAGELWFWEGNGNGTFSSGREVGAGWSGFTGLNVLDVNGDAKADIVAVRASDATLWRWSGEGDGTLATAVQVGSGWSGYRPAAY</sequence>
<evidence type="ECO:0000313" key="5">
    <source>
        <dbReference type="Proteomes" id="UP001515943"/>
    </source>
</evidence>
<dbReference type="InterPro" id="IPR013517">
    <property type="entry name" value="FG-GAP"/>
</dbReference>
<dbReference type="Pfam" id="PF13517">
    <property type="entry name" value="FG-GAP_3"/>
    <property type="match status" value="2"/>
</dbReference>
<evidence type="ECO:0000259" key="3">
    <source>
        <dbReference type="Pfam" id="PF26571"/>
    </source>
</evidence>
<dbReference type="Gene3D" id="2.130.10.130">
    <property type="entry name" value="Integrin alpha, N-terminal"/>
    <property type="match status" value="1"/>
</dbReference>
<gene>
    <name evidence="4" type="ORF">FXN61_08220</name>
</gene>
<reference evidence="4 5" key="1">
    <citation type="submission" date="2019-08" db="EMBL/GenBank/DDBJ databases">
        <title>Lentzea from Indian Himalayas.</title>
        <authorList>
            <person name="Mandal S."/>
            <person name="Mallick Gupta A."/>
            <person name="Maiti P.K."/>
            <person name="Sarkar J."/>
            <person name="Mandal S."/>
        </authorList>
    </citation>
    <scope>NUCLEOTIDE SEQUENCE [LARGE SCALE GENOMIC DNA]</scope>
    <source>
        <strain evidence="4 5">PSKA42</strain>
    </source>
</reference>
<accession>A0ABX1FCY5</accession>
<keyword evidence="1 2" id="KW-0732">Signal</keyword>
<evidence type="ECO:0000256" key="1">
    <source>
        <dbReference type="ARBA" id="ARBA00022729"/>
    </source>
</evidence>
<evidence type="ECO:0000313" key="4">
    <source>
        <dbReference type="EMBL" id="NKE56823.1"/>
    </source>
</evidence>
<dbReference type="PANTHER" id="PTHR44103:SF1">
    <property type="entry name" value="PROPROTEIN CONVERTASE P"/>
    <property type="match status" value="1"/>
</dbReference>
<name>A0ABX1FCY5_9PSEU</name>
<feature type="chain" id="PRO_5045853963" evidence="2">
    <location>
        <begin position="26"/>
        <end position="434"/>
    </location>
</feature>
<dbReference type="PANTHER" id="PTHR44103">
    <property type="entry name" value="PROPROTEIN CONVERTASE P"/>
    <property type="match status" value="1"/>
</dbReference>
<dbReference type="RefSeq" id="WP_167971877.1">
    <property type="nucleotide sequence ID" value="NZ_VSRL01000020.1"/>
</dbReference>
<dbReference type="SUPFAM" id="SSF69318">
    <property type="entry name" value="Integrin alpha N-terminal domain"/>
    <property type="match status" value="1"/>
</dbReference>
<dbReference type="Pfam" id="PF26571">
    <property type="entry name" value="VldE"/>
    <property type="match status" value="1"/>
</dbReference>